<organism evidence="9 10">
    <name type="scientific">Lipomyces tetrasporus</name>
    <dbReference type="NCBI Taxonomy" id="54092"/>
    <lineage>
        <taxon>Eukaryota</taxon>
        <taxon>Fungi</taxon>
        <taxon>Dikarya</taxon>
        <taxon>Ascomycota</taxon>
        <taxon>Saccharomycotina</taxon>
        <taxon>Lipomycetes</taxon>
        <taxon>Lipomycetales</taxon>
        <taxon>Lipomycetaceae</taxon>
        <taxon>Lipomyces</taxon>
    </lineage>
</organism>
<comment type="caution">
    <text evidence="9">The sequence shown here is derived from an EMBL/GenBank/DDBJ whole genome shotgun (WGS) entry which is preliminary data.</text>
</comment>
<keyword evidence="3 8" id="KW-0812">Transmembrane</keyword>
<protein>
    <submittedName>
        <fullName evidence="9">Hemolysin-III related-domain-containing protein</fullName>
    </submittedName>
</protein>
<dbReference type="PANTHER" id="PTHR20855">
    <property type="entry name" value="ADIPOR/PROGESTIN RECEPTOR-RELATED"/>
    <property type="match status" value="1"/>
</dbReference>
<accession>A0AAD7QSX5</accession>
<keyword evidence="6" id="KW-0479">Metal-binding</keyword>
<evidence type="ECO:0000256" key="1">
    <source>
        <dbReference type="ARBA" id="ARBA00004141"/>
    </source>
</evidence>
<keyword evidence="6" id="KW-0862">Zinc</keyword>
<evidence type="ECO:0000256" key="2">
    <source>
        <dbReference type="ARBA" id="ARBA00007018"/>
    </source>
</evidence>
<dbReference type="GO" id="GO:0006882">
    <property type="term" value="P:intracellular zinc ion homeostasis"/>
    <property type="evidence" value="ECO:0007669"/>
    <property type="project" value="TreeGrafter"/>
</dbReference>
<comment type="similarity">
    <text evidence="2">Belongs to the ADIPOR family.</text>
</comment>
<dbReference type="RefSeq" id="XP_056044338.1">
    <property type="nucleotide sequence ID" value="XM_056189206.1"/>
</dbReference>
<comment type="subcellular location">
    <subcellularLocation>
        <location evidence="1">Membrane</location>
        <topology evidence="1">Multi-pass membrane protein</topology>
    </subcellularLocation>
</comment>
<feature type="transmembrane region" description="Helical" evidence="8">
    <location>
        <begin position="223"/>
        <end position="242"/>
    </location>
</feature>
<evidence type="ECO:0000256" key="3">
    <source>
        <dbReference type="ARBA" id="ARBA00022692"/>
    </source>
</evidence>
<feature type="binding site" evidence="6">
    <location>
        <position position="351"/>
    </location>
    <ligand>
        <name>Zn(2+)</name>
        <dbReference type="ChEBI" id="CHEBI:29105"/>
    </ligand>
</feature>
<keyword evidence="5 8" id="KW-0472">Membrane</keyword>
<dbReference type="GO" id="GO:0038023">
    <property type="term" value="F:signaling receptor activity"/>
    <property type="evidence" value="ECO:0007669"/>
    <property type="project" value="TreeGrafter"/>
</dbReference>
<evidence type="ECO:0000256" key="6">
    <source>
        <dbReference type="PIRSR" id="PIRSR604254-1"/>
    </source>
</evidence>
<feature type="transmembrane region" description="Helical" evidence="8">
    <location>
        <begin position="280"/>
        <end position="301"/>
    </location>
</feature>
<gene>
    <name evidence="9" type="ORF">POJ06DRAFT_267057</name>
</gene>
<feature type="binding site" evidence="6">
    <location>
        <position position="205"/>
    </location>
    <ligand>
        <name>Zn(2+)</name>
        <dbReference type="ChEBI" id="CHEBI:29105"/>
    </ligand>
</feature>
<feature type="transmembrane region" description="Helical" evidence="8">
    <location>
        <begin position="151"/>
        <end position="172"/>
    </location>
</feature>
<dbReference type="EMBL" id="JARPMG010000004">
    <property type="protein sequence ID" value="KAJ8100888.1"/>
    <property type="molecule type" value="Genomic_DNA"/>
</dbReference>
<keyword evidence="4 8" id="KW-1133">Transmembrane helix</keyword>
<evidence type="ECO:0000256" key="8">
    <source>
        <dbReference type="SAM" id="Phobius"/>
    </source>
</evidence>
<evidence type="ECO:0000256" key="4">
    <source>
        <dbReference type="ARBA" id="ARBA00022989"/>
    </source>
</evidence>
<dbReference type="PANTHER" id="PTHR20855:SF52">
    <property type="entry name" value="ADIPONECTIN RECEPTOR PROTEIN"/>
    <property type="match status" value="1"/>
</dbReference>
<dbReference type="AlphaFoldDB" id="A0AAD7QSX5"/>
<sequence>MIPAASDLTAACEVSPSSGASSSASMSSSNASSGHRRASVSAQSTLTVMTSTSGHEVSTHKSQIQYSCLEIEAGDDHESLKKIASDAADICRNLSRSQVSAARQLVTVIWDELPAWRRDNHYIRSGYRRETFSVWKCFESLAYLHNESVNIYSHLIGSLFFLIFLAVTLDIFLPRYPSTSAKDFVVFVIFFVGAVLCLGMSSTYHCLNCHSESIAKFGNQLDYLGIIFLIVGSYVPAIYYGLHSIPHYMPVFYSIVCGLGAICTILTMRKKFGSPTWRPFRALMFVLFGLSGIIPITFGGVKLGYSELYHRIQLQYLIAEGALYIGGAAIYAARIPERWRPGRFDLFGSSHQIFHMCVLGAAICHLKAEGASITYLDIKLGFHTLL</sequence>
<keyword evidence="10" id="KW-1185">Reference proteome</keyword>
<dbReference type="GO" id="GO:0016020">
    <property type="term" value="C:membrane"/>
    <property type="evidence" value="ECO:0007669"/>
    <property type="project" value="UniProtKB-SubCell"/>
</dbReference>
<dbReference type="Proteomes" id="UP001217417">
    <property type="component" value="Unassembled WGS sequence"/>
</dbReference>
<evidence type="ECO:0000256" key="7">
    <source>
        <dbReference type="SAM" id="MobiDB-lite"/>
    </source>
</evidence>
<feature type="region of interest" description="Disordered" evidence="7">
    <location>
        <begin position="1"/>
        <end position="43"/>
    </location>
</feature>
<feature type="compositionally biased region" description="Low complexity" evidence="7">
    <location>
        <begin position="15"/>
        <end position="33"/>
    </location>
</feature>
<feature type="binding site" evidence="6">
    <location>
        <position position="355"/>
    </location>
    <ligand>
        <name>Zn(2+)</name>
        <dbReference type="ChEBI" id="CHEBI:29105"/>
    </ligand>
</feature>
<feature type="transmembrane region" description="Helical" evidence="8">
    <location>
        <begin position="313"/>
        <end position="333"/>
    </location>
</feature>
<dbReference type="GeneID" id="80884372"/>
<proteinExistence type="inferred from homology"/>
<feature type="transmembrane region" description="Helical" evidence="8">
    <location>
        <begin position="184"/>
        <end position="202"/>
    </location>
</feature>
<dbReference type="Pfam" id="PF03006">
    <property type="entry name" value="HlyIII"/>
    <property type="match status" value="1"/>
</dbReference>
<evidence type="ECO:0000256" key="5">
    <source>
        <dbReference type="ARBA" id="ARBA00023136"/>
    </source>
</evidence>
<reference evidence="9" key="1">
    <citation type="submission" date="2023-03" db="EMBL/GenBank/DDBJ databases">
        <title>Near-Complete genome sequence of Lipomyces tetrasporous NRRL Y-64009, an oleaginous yeast capable of growing on lignocellulosic hydrolysates.</title>
        <authorList>
            <consortium name="Lawrence Berkeley National Laboratory"/>
            <person name="Jagtap S.S."/>
            <person name="Liu J.-J."/>
            <person name="Walukiewicz H.E."/>
            <person name="Pangilinan J."/>
            <person name="Lipzen A."/>
            <person name="Ahrendt S."/>
            <person name="Koriabine M."/>
            <person name="Cobaugh K."/>
            <person name="Salamov A."/>
            <person name="Yoshinaga Y."/>
            <person name="Ng V."/>
            <person name="Daum C."/>
            <person name="Grigoriev I.V."/>
            <person name="Slininger P.J."/>
            <person name="Dien B.S."/>
            <person name="Jin Y.-S."/>
            <person name="Rao C.V."/>
        </authorList>
    </citation>
    <scope>NUCLEOTIDE SEQUENCE</scope>
    <source>
        <strain evidence="9">NRRL Y-64009</strain>
    </source>
</reference>
<evidence type="ECO:0000313" key="9">
    <source>
        <dbReference type="EMBL" id="KAJ8100888.1"/>
    </source>
</evidence>
<evidence type="ECO:0000313" key="10">
    <source>
        <dbReference type="Proteomes" id="UP001217417"/>
    </source>
</evidence>
<dbReference type="GO" id="GO:0046872">
    <property type="term" value="F:metal ion binding"/>
    <property type="evidence" value="ECO:0007669"/>
    <property type="project" value="UniProtKB-KW"/>
</dbReference>
<feature type="transmembrane region" description="Helical" evidence="8">
    <location>
        <begin position="248"/>
        <end position="268"/>
    </location>
</feature>
<dbReference type="InterPro" id="IPR004254">
    <property type="entry name" value="AdipoR/HlyIII-related"/>
</dbReference>
<name>A0AAD7QSX5_9ASCO</name>